<protein>
    <submittedName>
        <fullName evidence="1">Alcohol oxidase</fullName>
    </submittedName>
</protein>
<evidence type="ECO:0000313" key="1">
    <source>
        <dbReference type="EMBL" id="KAI6083236.1"/>
    </source>
</evidence>
<evidence type="ECO:0000313" key="2">
    <source>
        <dbReference type="Proteomes" id="UP001497680"/>
    </source>
</evidence>
<sequence length="597" mass="64150">MASLPSSDYIIIGGGTSGLVVANRLSENPDVQVLVLEAGKDLSADPRVNIPALFTTLAGSDADWQYKSVPQPSLEGRSIPEPQGKALGGSSAINGQAFIAPAQSDIDAWEKLGNPGWNWAKLVPSYRKSYTLIPPSDQATLEHLGIDWINDEYRGTEGPIKVSFPGLLQNPLCKAWIDAFRGLNKVTNGDPFSGNSIGGYSNTATVDPETKTRSYSYSGYGAPASQRPNVRILSEAKVLKIQFAKTSTGAVRATGVQAVVDGKVVTITAEKEVVLAAGVFNTPKLLELSGIGDKKLLDHHGISVQVDLPGVGENFQDHLMTGMSYEVVDGVMTGDPLMRQEPEALALAQQLYFEHKAGPLTIGGMQSHAFMPTPDIASLLDKLPGSREPKDSEFYNTVRSILESPDGSSGAWLIFLAQANLHEGGDSFVGKQLLPENFASLACIQSHPFSRGATHISSADIDAPPNIDPRYLSHPADLEIFARHVQALETKLRHAKQLEPFFKPDGKRNHPDSFHVGDLNVAKKYILDTATTAYHGCGTAAMLPREKGGVVDPRLVVYGTENLRVVDASIFPLIPRGNILSSVYAVAERAADIIKGR</sequence>
<reference evidence="1 2" key="1">
    <citation type="journal article" date="2022" name="New Phytol.">
        <title>Ecological generalism drives hyperdiversity of secondary metabolite gene clusters in xylarialean endophytes.</title>
        <authorList>
            <person name="Franco M.E.E."/>
            <person name="Wisecaver J.H."/>
            <person name="Arnold A.E."/>
            <person name="Ju Y.M."/>
            <person name="Slot J.C."/>
            <person name="Ahrendt S."/>
            <person name="Moore L.P."/>
            <person name="Eastman K.E."/>
            <person name="Scott K."/>
            <person name="Konkel Z."/>
            <person name="Mondo S.J."/>
            <person name="Kuo A."/>
            <person name="Hayes R.D."/>
            <person name="Haridas S."/>
            <person name="Andreopoulos B."/>
            <person name="Riley R."/>
            <person name="LaButti K."/>
            <person name="Pangilinan J."/>
            <person name="Lipzen A."/>
            <person name="Amirebrahimi M."/>
            <person name="Yan J."/>
            <person name="Adam C."/>
            <person name="Keymanesh K."/>
            <person name="Ng V."/>
            <person name="Louie K."/>
            <person name="Northen T."/>
            <person name="Drula E."/>
            <person name="Henrissat B."/>
            <person name="Hsieh H.M."/>
            <person name="Youens-Clark K."/>
            <person name="Lutzoni F."/>
            <person name="Miadlikowska J."/>
            <person name="Eastwood D.C."/>
            <person name="Hamelin R.C."/>
            <person name="Grigoriev I.V."/>
            <person name="U'Ren J.M."/>
        </authorList>
    </citation>
    <scope>NUCLEOTIDE SEQUENCE [LARGE SCALE GENOMIC DNA]</scope>
    <source>
        <strain evidence="1 2">ER1909</strain>
    </source>
</reference>
<proteinExistence type="predicted"/>
<accession>A0ACC0CRZ4</accession>
<name>A0ACC0CRZ4_9PEZI</name>
<keyword evidence="2" id="KW-1185">Reference proteome</keyword>
<comment type="caution">
    <text evidence="1">The sequence shown here is derived from an EMBL/GenBank/DDBJ whole genome shotgun (WGS) entry which is preliminary data.</text>
</comment>
<dbReference type="Proteomes" id="UP001497680">
    <property type="component" value="Unassembled WGS sequence"/>
</dbReference>
<organism evidence="1 2">
    <name type="scientific">Hypoxylon rubiginosum</name>
    <dbReference type="NCBI Taxonomy" id="110542"/>
    <lineage>
        <taxon>Eukaryota</taxon>
        <taxon>Fungi</taxon>
        <taxon>Dikarya</taxon>
        <taxon>Ascomycota</taxon>
        <taxon>Pezizomycotina</taxon>
        <taxon>Sordariomycetes</taxon>
        <taxon>Xylariomycetidae</taxon>
        <taxon>Xylariales</taxon>
        <taxon>Hypoxylaceae</taxon>
        <taxon>Hypoxylon</taxon>
    </lineage>
</organism>
<gene>
    <name evidence="1" type="ORF">F4821DRAFT_194997</name>
</gene>
<dbReference type="EMBL" id="MU394355">
    <property type="protein sequence ID" value="KAI6083236.1"/>
    <property type="molecule type" value="Genomic_DNA"/>
</dbReference>